<sequence>MFPNASGSLYTSEERAAPNSNDADVRLSTSNLHPASTYHNSVQRPEFSRASGPPSYTRTASLDDPFRDGDTPVGYFDPKRHDVQKGLESATATHENPPPVATANLVDSPPPESIADADLEMGLDESLISPPPLPPRPSGLKRGLQIPSRFNTITWGFSFPNVLAEQGVTELQWKSFKRELKALASMSKLQWVTVLLCANFVSLDVVELEPGAFVHHKMQKHREHANFLLAYQSGIMKTFEDRWNNNCFRPLGLQIRIEPPGIGKTDGMDVASTKLFKYQQKMGTSSPVPGIASRQGDEKEYKYQSKEGRYRIKAARKARIIILPLNPAKVSGHLFSPQTMTGLESHNGQSQGITTRAGPSVQDLAGVNQRLSGYEGL</sequence>
<feature type="compositionally biased region" description="Polar residues" evidence="1">
    <location>
        <begin position="1"/>
        <end position="11"/>
    </location>
</feature>
<accession>A0A8H3FMA4</accession>
<dbReference type="Proteomes" id="UP000664203">
    <property type="component" value="Unassembled WGS sequence"/>
</dbReference>
<feature type="compositionally biased region" description="Polar residues" evidence="1">
    <location>
        <begin position="18"/>
        <end position="43"/>
    </location>
</feature>
<name>A0A8H3FMA4_9LECA</name>
<feature type="region of interest" description="Disordered" evidence="1">
    <location>
        <begin position="1"/>
        <end position="116"/>
    </location>
</feature>
<keyword evidence="3" id="KW-1185">Reference proteome</keyword>
<evidence type="ECO:0000256" key="1">
    <source>
        <dbReference type="SAM" id="MobiDB-lite"/>
    </source>
</evidence>
<comment type="caution">
    <text evidence="2">The sequence shown here is derived from an EMBL/GenBank/DDBJ whole genome shotgun (WGS) entry which is preliminary data.</text>
</comment>
<protein>
    <submittedName>
        <fullName evidence="2">Uncharacterized protein</fullName>
    </submittedName>
</protein>
<reference evidence="2" key="1">
    <citation type="submission" date="2021-03" db="EMBL/GenBank/DDBJ databases">
        <authorList>
            <person name="Tagirdzhanova G."/>
        </authorList>
    </citation>
    <scope>NUCLEOTIDE SEQUENCE</scope>
</reference>
<dbReference type="AlphaFoldDB" id="A0A8H3FMA4"/>
<gene>
    <name evidence="2" type="ORF">ALECFALPRED_003658</name>
</gene>
<dbReference type="Pfam" id="PF15496">
    <property type="entry name" value="DUF4646"/>
    <property type="match status" value="1"/>
</dbReference>
<proteinExistence type="predicted"/>
<dbReference type="InterPro" id="IPR028018">
    <property type="entry name" value="DUF4646"/>
</dbReference>
<dbReference type="EMBL" id="CAJPDR010000225">
    <property type="protein sequence ID" value="CAF9927226.1"/>
    <property type="molecule type" value="Genomic_DNA"/>
</dbReference>
<feature type="compositionally biased region" description="Polar residues" evidence="1">
    <location>
        <begin position="340"/>
        <end position="354"/>
    </location>
</feature>
<evidence type="ECO:0000313" key="2">
    <source>
        <dbReference type="EMBL" id="CAF9927226.1"/>
    </source>
</evidence>
<feature type="region of interest" description="Disordered" evidence="1">
    <location>
        <begin position="340"/>
        <end position="361"/>
    </location>
</feature>
<organism evidence="2 3">
    <name type="scientific">Alectoria fallacina</name>
    <dbReference type="NCBI Taxonomy" id="1903189"/>
    <lineage>
        <taxon>Eukaryota</taxon>
        <taxon>Fungi</taxon>
        <taxon>Dikarya</taxon>
        <taxon>Ascomycota</taxon>
        <taxon>Pezizomycotina</taxon>
        <taxon>Lecanoromycetes</taxon>
        <taxon>OSLEUM clade</taxon>
        <taxon>Lecanoromycetidae</taxon>
        <taxon>Lecanorales</taxon>
        <taxon>Lecanorineae</taxon>
        <taxon>Parmeliaceae</taxon>
        <taxon>Alectoria</taxon>
    </lineage>
</organism>
<dbReference type="OrthoDB" id="252020at2759"/>
<evidence type="ECO:0000313" key="3">
    <source>
        <dbReference type="Proteomes" id="UP000664203"/>
    </source>
</evidence>